<evidence type="ECO:0000256" key="4">
    <source>
        <dbReference type="ARBA" id="ARBA00022737"/>
    </source>
</evidence>
<sequence>MIQEGQGKLPDFQDGTKVTFHYQTLCNDKENTMLDDSQPCGKPMELIIGKKFKLPLWETILHTMWEGEIAQFCCDVKHGPISAIGQEFTQHCSQQGPPGGHHPDAGAQFPGPC</sequence>
<accession>A0ABN8YFL8</accession>
<dbReference type="InterPro" id="IPR056277">
    <property type="entry name" value="PPIase_AIP"/>
</dbReference>
<dbReference type="Proteomes" id="UP001176941">
    <property type="component" value="Chromosome 2"/>
</dbReference>
<keyword evidence="2" id="KW-0963">Cytoplasm</keyword>
<keyword evidence="4" id="KW-0677">Repeat</keyword>
<dbReference type="PANTHER" id="PTHR11242">
    <property type="entry name" value="ARYL HYDROCARBON RECEPTOR INTERACTING PROTEIN RELATED"/>
    <property type="match status" value="1"/>
</dbReference>
<proteinExistence type="predicted"/>
<dbReference type="InterPro" id="IPR039663">
    <property type="entry name" value="AIP/AIPL1/TTC9"/>
</dbReference>
<gene>
    <name evidence="8" type="ORF">MRATA1EN1_LOCUS9329</name>
</gene>
<evidence type="ECO:0000256" key="2">
    <source>
        <dbReference type="ARBA" id="ARBA00022490"/>
    </source>
</evidence>
<evidence type="ECO:0000256" key="6">
    <source>
        <dbReference type="SAM" id="MobiDB-lite"/>
    </source>
</evidence>
<keyword evidence="3" id="KW-0597">Phosphoprotein</keyword>
<name>A0ABN8YFL8_RANTA</name>
<keyword evidence="5" id="KW-0802">TPR repeat</keyword>
<feature type="region of interest" description="Disordered" evidence="6">
    <location>
        <begin position="91"/>
        <end position="113"/>
    </location>
</feature>
<evidence type="ECO:0000256" key="5">
    <source>
        <dbReference type="ARBA" id="ARBA00022803"/>
    </source>
</evidence>
<reference evidence="8" key="1">
    <citation type="submission" date="2023-04" db="EMBL/GenBank/DDBJ databases">
        <authorList>
            <consortium name="ELIXIR-Norway"/>
        </authorList>
    </citation>
    <scope>NUCLEOTIDE SEQUENCE [LARGE SCALE GENOMIC DNA]</scope>
</reference>
<dbReference type="EMBL" id="OX459938">
    <property type="protein sequence ID" value="CAI9160367.1"/>
    <property type="molecule type" value="Genomic_DNA"/>
</dbReference>
<evidence type="ECO:0000256" key="3">
    <source>
        <dbReference type="ARBA" id="ARBA00022553"/>
    </source>
</evidence>
<dbReference type="Gene3D" id="3.10.50.40">
    <property type="match status" value="1"/>
</dbReference>
<keyword evidence="9" id="KW-1185">Reference proteome</keyword>
<feature type="domain" description="AIP/AIPL N-terminal FKBP-type PPIase" evidence="7">
    <location>
        <begin position="12"/>
        <end position="74"/>
    </location>
</feature>
<dbReference type="PANTHER" id="PTHR11242:SF3">
    <property type="entry name" value="AH RECEPTOR-INTERACTING PROTEIN"/>
    <property type="match status" value="1"/>
</dbReference>
<comment type="subcellular location">
    <subcellularLocation>
        <location evidence="1">Cytoplasm</location>
    </subcellularLocation>
</comment>
<evidence type="ECO:0000259" key="7">
    <source>
        <dbReference type="Pfam" id="PF23322"/>
    </source>
</evidence>
<protein>
    <recommendedName>
        <fullName evidence="7">AIP/AIPL N-terminal FKBP-type PPIase domain-containing protein</fullName>
    </recommendedName>
</protein>
<dbReference type="Pfam" id="PF23322">
    <property type="entry name" value="PPIase_AIP"/>
    <property type="match status" value="1"/>
</dbReference>
<organism evidence="8 9">
    <name type="scientific">Rangifer tarandus platyrhynchus</name>
    <name type="common">Svalbard reindeer</name>
    <dbReference type="NCBI Taxonomy" id="3082113"/>
    <lineage>
        <taxon>Eukaryota</taxon>
        <taxon>Metazoa</taxon>
        <taxon>Chordata</taxon>
        <taxon>Craniata</taxon>
        <taxon>Vertebrata</taxon>
        <taxon>Euteleostomi</taxon>
        <taxon>Mammalia</taxon>
        <taxon>Eutheria</taxon>
        <taxon>Laurasiatheria</taxon>
        <taxon>Artiodactyla</taxon>
        <taxon>Ruminantia</taxon>
        <taxon>Pecora</taxon>
        <taxon>Cervidae</taxon>
        <taxon>Odocoileinae</taxon>
        <taxon>Rangifer</taxon>
    </lineage>
</organism>
<evidence type="ECO:0000256" key="1">
    <source>
        <dbReference type="ARBA" id="ARBA00004496"/>
    </source>
</evidence>
<evidence type="ECO:0000313" key="8">
    <source>
        <dbReference type="EMBL" id="CAI9160367.1"/>
    </source>
</evidence>
<dbReference type="InterPro" id="IPR046357">
    <property type="entry name" value="PPIase_dom_sf"/>
</dbReference>
<evidence type="ECO:0000313" key="9">
    <source>
        <dbReference type="Proteomes" id="UP001176941"/>
    </source>
</evidence>
<dbReference type="SUPFAM" id="SSF54534">
    <property type="entry name" value="FKBP-like"/>
    <property type="match status" value="1"/>
</dbReference>